<evidence type="ECO:0000256" key="3">
    <source>
        <dbReference type="ARBA" id="ARBA00022475"/>
    </source>
</evidence>
<dbReference type="OrthoDB" id="243547at2"/>
<dbReference type="Gene3D" id="2.60.40.10">
    <property type="entry name" value="Immunoglobulins"/>
    <property type="match status" value="1"/>
</dbReference>
<keyword evidence="5 7" id="KW-1133">Transmembrane helix</keyword>
<dbReference type="InterPro" id="IPR017850">
    <property type="entry name" value="Alkaline_phosphatase_core_sf"/>
</dbReference>
<keyword evidence="11" id="KW-1185">Reference proteome</keyword>
<accession>A0A8J3AMP7</accession>
<comment type="caution">
    <text evidence="10">The sequence shown here is derived from an EMBL/GenBank/DDBJ whole genome shotgun (WGS) entry which is preliminary data.</text>
</comment>
<dbReference type="Pfam" id="PF01833">
    <property type="entry name" value="TIG"/>
    <property type="match status" value="1"/>
</dbReference>
<proteinExistence type="predicted"/>
<dbReference type="InterPro" id="IPR050448">
    <property type="entry name" value="OpgB/LTA_synthase_biosynth"/>
</dbReference>
<evidence type="ECO:0000259" key="8">
    <source>
        <dbReference type="Pfam" id="PF00884"/>
    </source>
</evidence>
<sequence>MNSSRKTFTLNSKVILAILVPLLTLLFIESIYREQLLKVWIWIKEFPLNFTFEYLILFVCMNSFYFLKKRAYLFMQSILFLIFSFFALASLVKTQKRGEPIVPSDFLLRNEALNISQYISIEGLYFTIGILLIVTLIGFIVSFLLKKDKESKKVNFISSIISILLACFLIGGIPFNLYSHLKIESIGWSQKVNSLTNGSVLGFVLNSINSSIKEPSNYTKKTIDSIMESSKSTKSNETNEQKPNVLFIQSEAFFDPTVLGENVFKNDPLPYFHSLQKEHTTGQMITPVYGGGTINTELEILTGLSTNFIPSVSLGFQNYINKPVNSAARIVRDQGYTATSIHTYHSWFYHREELYQKLGFNSFQTRETFTKAQLSDTTKFISDTEISKRIIQTIKDTPTPDYIYSVTMENHGPYDQPKKQFNDSATNLPLEEGNKKILNTYAHNLVNIDHALKLLIESLKKLDEPTIVVFYGDHLPMLGDEMSVYLDANYIKNAETKADYIKMHTVPLLIWSNTLQKQSPIEISSNFLTPYVFDLANIKMNTNFSYLADSIHNGQTKILPSKFQKNSKESTKFLMNYEILQYDVLKGKQYLYQNENELKNLSYFLGNPNFTVKDVSPKVLNAKESKQLVTITGTGFSNLTKVKVNNQMIGLSSRTPTKIQFFITKKYFEKAKDISIKVYMSDTLKNVVDGPELKLSVK</sequence>
<dbReference type="InterPro" id="IPR000917">
    <property type="entry name" value="Sulfatase_N"/>
</dbReference>
<evidence type="ECO:0000256" key="4">
    <source>
        <dbReference type="ARBA" id="ARBA00022692"/>
    </source>
</evidence>
<reference evidence="11" key="1">
    <citation type="journal article" date="2019" name="Int. J. Syst. Evol. Microbiol.">
        <title>The Global Catalogue of Microorganisms (GCM) 10K type strain sequencing project: providing services to taxonomists for standard genome sequencing and annotation.</title>
        <authorList>
            <consortium name="The Broad Institute Genomics Platform"/>
            <consortium name="The Broad Institute Genome Sequencing Center for Infectious Disease"/>
            <person name="Wu L."/>
            <person name="Ma J."/>
        </authorList>
    </citation>
    <scope>NUCLEOTIDE SEQUENCE [LARGE SCALE GENOMIC DNA]</scope>
    <source>
        <strain evidence="11">CGMCC 1.14993</strain>
    </source>
</reference>
<organism evidence="10 11">
    <name type="scientific">Gottfriedia solisilvae</name>
    <dbReference type="NCBI Taxonomy" id="1516104"/>
    <lineage>
        <taxon>Bacteria</taxon>
        <taxon>Bacillati</taxon>
        <taxon>Bacillota</taxon>
        <taxon>Bacilli</taxon>
        <taxon>Bacillales</taxon>
        <taxon>Bacillaceae</taxon>
        <taxon>Gottfriedia</taxon>
    </lineage>
</organism>
<dbReference type="PANTHER" id="PTHR47371:SF3">
    <property type="entry name" value="PHOSPHOGLYCEROL TRANSFERASE I"/>
    <property type="match status" value="1"/>
</dbReference>
<comment type="subcellular location">
    <subcellularLocation>
        <location evidence="1">Cell membrane</location>
        <topology evidence="1">Multi-pass membrane protein</topology>
    </subcellularLocation>
</comment>
<feature type="domain" description="Sulfatase N-terminal" evidence="8">
    <location>
        <begin position="243"/>
        <end position="538"/>
    </location>
</feature>
<evidence type="ECO:0000256" key="1">
    <source>
        <dbReference type="ARBA" id="ARBA00004651"/>
    </source>
</evidence>
<dbReference type="SUPFAM" id="SSF81296">
    <property type="entry name" value="E set domains"/>
    <property type="match status" value="1"/>
</dbReference>
<feature type="transmembrane region" description="Helical" evidence="7">
    <location>
        <begin position="46"/>
        <end position="65"/>
    </location>
</feature>
<dbReference type="GO" id="GO:0016740">
    <property type="term" value="F:transferase activity"/>
    <property type="evidence" value="ECO:0007669"/>
    <property type="project" value="UniProtKB-KW"/>
</dbReference>
<keyword evidence="4 7" id="KW-0812">Transmembrane</keyword>
<dbReference type="EMBL" id="BMHB01000002">
    <property type="protein sequence ID" value="GGI16568.1"/>
    <property type="molecule type" value="Genomic_DNA"/>
</dbReference>
<dbReference type="PANTHER" id="PTHR47371">
    <property type="entry name" value="LIPOTEICHOIC ACID SYNTHASE"/>
    <property type="match status" value="1"/>
</dbReference>
<dbReference type="AlphaFoldDB" id="A0A8J3AMP7"/>
<dbReference type="Proteomes" id="UP000626244">
    <property type="component" value="Unassembled WGS sequence"/>
</dbReference>
<name>A0A8J3AMP7_9BACI</name>
<keyword evidence="6 7" id="KW-0472">Membrane</keyword>
<keyword evidence="3" id="KW-1003">Cell membrane</keyword>
<dbReference type="RefSeq" id="WP_158093284.1">
    <property type="nucleotide sequence ID" value="NZ_BMHB01000002.1"/>
</dbReference>
<dbReference type="SUPFAM" id="SSF53649">
    <property type="entry name" value="Alkaline phosphatase-like"/>
    <property type="match status" value="1"/>
</dbReference>
<dbReference type="InterPro" id="IPR013783">
    <property type="entry name" value="Ig-like_fold"/>
</dbReference>
<gene>
    <name evidence="10" type="ORF">GCM10007380_33610</name>
</gene>
<evidence type="ECO:0000313" key="10">
    <source>
        <dbReference type="EMBL" id="GGI16568.1"/>
    </source>
</evidence>
<evidence type="ECO:0000256" key="7">
    <source>
        <dbReference type="SAM" id="Phobius"/>
    </source>
</evidence>
<feature type="transmembrane region" description="Helical" evidence="7">
    <location>
        <begin position="156"/>
        <end position="175"/>
    </location>
</feature>
<dbReference type="GO" id="GO:0005886">
    <property type="term" value="C:plasma membrane"/>
    <property type="evidence" value="ECO:0007669"/>
    <property type="project" value="UniProtKB-SubCell"/>
</dbReference>
<evidence type="ECO:0000313" key="11">
    <source>
        <dbReference type="Proteomes" id="UP000626244"/>
    </source>
</evidence>
<comment type="pathway">
    <text evidence="2">Cell wall biogenesis; lipoteichoic acid biosynthesis.</text>
</comment>
<feature type="transmembrane region" description="Helical" evidence="7">
    <location>
        <begin position="72"/>
        <end position="92"/>
    </location>
</feature>
<evidence type="ECO:0000256" key="6">
    <source>
        <dbReference type="ARBA" id="ARBA00023136"/>
    </source>
</evidence>
<evidence type="ECO:0000259" key="9">
    <source>
        <dbReference type="Pfam" id="PF01833"/>
    </source>
</evidence>
<protein>
    <submittedName>
        <fullName evidence="10">Phosphoglycerol transferase</fullName>
    </submittedName>
</protein>
<dbReference type="Gene3D" id="3.40.720.10">
    <property type="entry name" value="Alkaline Phosphatase, subunit A"/>
    <property type="match status" value="1"/>
</dbReference>
<keyword evidence="10" id="KW-0808">Transferase</keyword>
<evidence type="ECO:0000256" key="2">
    <source>
        <dbReference type="ARBA" id="ARBA00004936"/>
    </source>
</evidence>
<feature type="domain" description="IPT/TIG" evidence="9">
    <location>
        <begin position="611"/>
        <end position="680"/>
    </location>
</feature>
<dbReference type="InterPro" id="IPR002909">
    <property type="entry name" value="IPT_dom"/>
</dbReference>
<feature type="transmembrane region" description="Helical" evidence="7">
    <location>
        <begin position="123"/>
        <end position="144"/>
    </location>
</feature>
<evidence type="ECO:0000256" key="5">
    <source>
        <dbReference type="ARBA" id="ARBA00022989"/>
    </source>
</evidence>
<dbReference type="InterPro" id="IPR014756">
    <property type="entry name" value="Ig_E-set"/>
</dbReference>
<dbReference type="Pfam" id="PF00884">
    <property type="entry name" value="Sulfatase"/>
    <property type="match status" value="1"/>
</dbReference>
<dbReference type="CDD" id="cd16015">
    <property type="entry name" value="LTA_synthase"/>
    <property type="match status" value="1"/>
</dbReference>